<dbReference type="Gene3D" id="3.80.10.10">
    <property type="entry name" value="Ribonuclease Inhibitor"/>
    <property type="match status" value="2"/>
</dbReference>
<evidence type="ECO:0000259" key="4">
    <source>
        <dbReference type="PROSITE" id="PS50011"/>
    </source>
</evidence>
<reference evidence="5" key="1">
    <citation type="submission" date="2021-10" db="EMBL/GenBank/DDBJ databases">
        <title>Marinomonas pontica sp. nov., isolated from the Black Sea.</title>
        <authorList>
            <person name="Zhao L.-H."/>
            <person name="Xue J.-H."/>
        </authorList>
    </citation>
    <scope>NUCLEOTIDE SEQUENCE</scope>
    <source>
        <strain evidence="5">E8</strain>
    </source>
</reference>
<dbReference type="Gene3D" id="3.30.200.20">
    <property type="entry name" value="Phosphorylase Kinase, domain 1"/>
    <property type="match status" value="1"/>
</dbReference>
<dbReference type="GO" id="GO:0005524">
    <property type="term" value="F:ATP binding"/>
    <property type="evidence" value="ECO:0007669"/>
    <property type="project" value="UniProtKB-UniRule"/>
</dbReference>
<organism evidence="5 6">
    <name type="scientific">Marinomonas algarum</name>
    <dbReference type="NCBI Taxonomy" id="2883105"/>
    <lineage>
        <taxon>Bacteria</taxon>
        <taxon>Pseudomonadati</taxon>
        <taxon>Pseudomonadota</taxon>
        <taxon>Gammaproteobacteria</taxon>
        <taxon>Oceanospirillales</taxon>
        <taxon>Oceanospirillaceae</taxon>
        <taxon>Marinomonas</taxon>
    </lineage>
</organism>
<evidence type="ECO:0000256" key="2">
    <source>
        <dbReference type="ARBA" id="ARBA00022737"/>
    </source>
</evidence>
<dbReference type="Proteomes" id="UP001139095">
    <property type="component" value="Unassembled WGS sequence"/>
</dbReference>
<dbReference type="Pfam" id="PF07714">
    <property type="entry name" value="PK_Tyr_Ser-Thr"/>
    <property type="match status" value="1"/>
</dbReference>
<dbReference type="Pfam" id="PF00560">
    <property type="entry name" value="LRR_1"/>
    <property type="match status" value="1"/>
</dbReference>
<gene>
    <name evidence="5" type="ORF">LG368_02985</name>
</gene>
<dbReference type="PANTHER" id="PTHR48051:SF1">
    <property type="entry name" value="RAS SUPPRESSOR PROTEIN 1"/>
    <property type="match status" value="1"/>
</dbReference>
<evidence type="ECO:0000256" key="3">
    <source>
        <dbReference type="PROSITE-ProRule" id="PRU10141"/>
    </source>
</evidence>
<dbReference type="InterPro" id="IPR000719">
    <property type="entry name" value="Prot_kinase_dom"/>
</dbReference>
<dbReference type="AlphaFoldDB" id="A0A9X1IL12"/>
<feature type="binding site" evidence="3">
    <location>
        <position position="236"/>
    </location>
    <ligand>
        <name>ATP</name>
        <dbReference type="ChEBI" id="CHEBI:30616"/>
    </ligand>
</feature>
<dbReference type="InterPro" id="IPR003591">
    <property type="entry name" value="Leu-rich_rpt_typical-subtyp"/>
</dbReference>
<keyword evidence="5" id="KW-0808">Transferase</keyword>
<keyword evidence="6" id="KW-1185">Reference proteome</keyword>
<dbReference type="InterPro" id="IPR032675">
    <property type="entry name" value="LRR_dom_sf"/>
</dbReference>
<keyword evidence="3" id="KW-0067">ATP-binding</keyword>
<dbReference type="PROSITE" id="PS50011">
    <property type="entry name" value="PROTEIN_KINASE_DOM"/>
    <property type="match status" value="1"/>
</dbReference>
<dbReference type="InterPro" id="IPR050216">
    <property type="entry name" value="LRR_domain-containing"/>
</dbReference>
<proteinExistence type="predicted"/>
<dbReference type="SUPFAM" id="SSF56112">
    <property type="entry name" value="Protein kinase-like (PK-like)"/>
    <property type="match status" value="1"/>
</dbReference>
<dbReference type="PROSITE" id="PS51450">
    <property type="entry name" value="LRR"/>
    <property type="match status" value="1"/>
</dbReference>
<dbReference type="SMART" id="SM00220">
    <property type="entry name" value="S_TKc"/>
    <property type="match status" value="1"/>
</dbReference>
<keyword evidence="5" id="KW-0418">Kinase</keyword>
<name>A0A9X1IL12_9GAMM</name>
<dbReference type="InterPro" id="IPR001245">
    <property type="entry name" value="Ser-Thr/Tyr_kinase_cat_dom"/>
</dbReference>
<comment type="caution">
    <text evidence="5">The sequence shown here is derived from an EMBL/GenBank/DDBJ whole genome shotgun (WGS) entry which is preliminary data.</text>
</comment>
<dbReference type="SUPFAM" id="SSF52058">
    <property type="entry name" value="L domain-like"/>
    <property type="match status" value="1"/>
</dbReference>
<dbReference type="EMBL" id="JAJATW010000002">
    <property type="protein sequence ID" value="MCB5160862.1"/>
    <property type="molecule type" value="Genomic_DNA"/>
</dbReference>
<dbReference type="PANTHER" id="PTHR48051">
    <property type="match status" value="1"/>
</dbReference>
<dbReference type="Pfam" id="PF13855">
    <property type="entry name" value="LRR_8"/>
    <property type="match status" value="1"/>
</dbReference>
<dbReference type="Gene3D" id="1.10.510.10">
    <property type="entry name" value="Transferase(Phosphotransferase) domain 1"/>
    <property type="match status" value="1"/>
</dbReference>
<dbReference type="PROSITE" id="PS00107">
    <property type="entry name" value="PROTEIN_KINASE_ATP"/>
    <property type="match status" value="1"/>
</dbReference>
<dbReference type="InterPro" id="IPR017441">
    <property type="entry name" value="Protein_kinase_ATP_BS"/>
</dbReference>
<dbReference type="SMART" id="SM00369">
    <property type="entry name" value="LRR_TYP"/>
    <property type="match status" value="4"/>
</dbReference>
<dbReference type="InterPro" id="IPR001611">
    <property type="entry name" value="Leu-rich_rpt"/>
</dbReference>
<sequence>MHTLDQLHRGELQGIVRLQLSDNLTDFPQAIFDLADTLEILDLSNNALSQLPNDLHRLKKLRIVFCSNNHFTELPTCLGACQQLEMIGFKSNQITQVSSASLPTQTRWLILTDNQITNLPDDMGRLTRLQKLALAGNQLQALPDSMVHCVRLELIRLSANQLKAFPDVLLSLPRLAWLAFSGNPFCAERDPHNEFKTVAFADLALHQVLGQGASGVISLATWQRNVFAFDNEVAVKVFKGQVTSDGYPEDELDACLAVGDHPNLVKPLAKITEPDCSALVMELIPSDYTNLGQPPSFVTCTRDTFTEGQSFSIDQAVQMIEQIDQLIAHFQRKKVSHGDLYAHNALINQSGHILFGDFGAASKYSHLNEHQQMGIERIEQRAVRHFIDDMLSLCHQADKNSQIYKALRARVAE</sequence>
<feature type="domain" description="Protein kinase" evidence="4">
    <location>
        <begin position="203"/>
        <end position="413"/>
    </location>
</feature>
<dbReference type="RefSeq" id="WP_226753243.1">
    <property type="nucleotide sequence ID" value="NZ_JAJATW010000002.1"/>
</dbReference>
<evidence type="ECO:0000313" key="6">
    <source>
        <dbReference type="Proteomes" id="UP001139095"/>
    </source>
</evidence>
<dbReference type="GO" id="GO:0005737">
    <property type="term" value="C:cytoplasm"/>
    <property type="evidence" value="ECO:0007669"/>
    <property type="project" value="TreeGrafter"/>
</dbReference>
<keyword evidence="1" id="KW-0433">Leucine-rich repeat</keyword>
<accession>A0A9X1IL12</accession>
<evidence type="ECO:0000313" key="5">
    <source>
        <dbReference type="EMBL" id="MCB5160862.1"/>
    </source>
</evidence>
<keyword evidence="2" id="KW-0677">Repeat</keyword>
<protein>
    <submittedName>
        <fullName evidence="5">Protein kinase</fullName>
    </submittedName>
</protein>
<dbReference type="InterPro" id="IPR011009">
    <property type="entry name" value="Kinase-like_dom_sf"/>
</dbReference>
<evidence type="ECO:0000256" key="1">
    <source>
        <dbReference type="ARBA" id="ARBA00022614"/>
    </source>
</evidence>
<dbReference type="GO" id="GO:0004672">
    <property type="term" value="F:protein kinase activity"/>
    <property type="evidence" value="ECO:0007669"/>
    <property type="project" value="InterPro"/>
</dbReference>
<keyword evidence="3" id="KW-0547">Nucleotide-binding</keyword>